<dbReference type="PANTHER" id="PTHR47332:SF4">
    <property type="entry name" value="SET DOMAIN-CONTAINING PROTEIN 5"/>
    <property type="match status" value="1"/>
</dbReference>
<dbReference type="PROSITE" id="PS50280">
    <property type="entry name" value="SET"/>
    <property type="match status" value="1"/>
</dbReference>
<feature type="domain" description="SET" evidence="2">
    <location>
        <begin position="1"/>
        <end position="176"/>
    </location>
</feature>
<dbReference type="Pfam" id="PF00856">
    <property type="entry name" value="SET"/>
    <property type="match status" value="1"/>
</dbReference>
<feature type="coiled-coil region" evidence="1">
    <location>
        <begin position="236"/>
        <end position="290"/>
    </location>
</feature>
<dbReference type="Proteomes" id="UP000235786">
    <property type="component" value="Unassembled WGS sequence"/>
</dbReference>
<keyword evidence="4" id="KW-1185">Reference proteome</keyword>
<dbReference type="InterPro" id="IPR046341">
    <property type="entry name" value="SET_dom_sf"/>
</dbReference>
<dbReference type="InterPro" id="IPR001214">
    <property type="entry name" value="SET_dom"/>
</dbReference>
<dbReference type="Gene3D" id="2.170.270.10">
    <property type="entry name" value="SET domain"/>
    <property type="match status" value="1"/>
</dbReference>
<protein>
    <submittedName>
        <fullName evidence="3">TPR domain-containing protein</fullName>
    </submittedName>
</protein>
<dbReference type="InterPro" id="IPR011990">
    <property type="entry name" value="TPR-like_helical_dom_sf"/>
</dbReference>
<gene>
    <name evidence="3" type="ORF">L207DRAFT_630509</name>
</gene>
<organism evidence="3 4">
    <name type="scientific">Hyaloscypha variabilis (strain UAMH 11265 / GT02V1 / F)</name>
    <name type="common">Meliniomyces variabilis</name>
    <dbReference type="NCBI Taxonomy" id="1149755"/>
    <lineage>
        <taxon>Eukaryota</taxon>
        <taxon>Fungi</taxon>
        <taxon>Dikarya</taxon>
        <taxon>Ascomycota</taxon>
        <taxon>Pezizomycotina</taxon>
        <taxon>Leotiomycetes</taxon>
        <taxon>Helotiales</taxon>
        <taxon>Hyaloscyphaceae</taxon>
        <taxon>Hyaloscypha</taxon>
        <taxon>Hyaloscypha variabilis</taxon>
    </lineage>
</organism>
<dbReference type="AlphaFoldDB" id="A0A2J6S042"/>
<evidence type="ECO:0000256" key="1">
    <source>
        <dbReference type="SAM" id="Coils"/>
    </source>
</evidence>
<evidence type="ECO:0000313" key="3">
    <source>
        <dbReference type="EMBL" id="PMD44132.1"/>
    </source>
</evidence>
<dbReference type="InterPro" id="IPR053185">
    <property type="entry name" value="SET_domain_protein"/>
</dbReference>
<reference evidence="3 4" key="1">
    <citation type="submission" date="2016-04" db="EMBL/GenBank/DDBJ databases">
        <title>A degradative enzymes factory behind the ericoid mycorrhizal symbiosis.</title>
        <authorList>
            <consortium name="DOE Joint Genome Institute"/>
            <person name="Martino E."/>
            <person name="Morin E."/>
            <person name="Grelet G."/>
            <person name="Kuo A."/>
            <person name="Kohler A."/>
            <person name="Daghino S."/>
            <person name="Barry K."/>
            <person name="Choi C."/>
            <person name="Cichocki N."/>
            <person name="Clum A."/>
            <person name="Copeland A."/>
            <person name="Hainaut M."/>
            <person name="Haridas S."/>
            <person name="Labutti K."/>
            <person name="Lindquist E."/>
            <person name="Lipzen A."/>
            <person name="Khouja H.-R."/>
            <person name="Murat C."/>
            <person name="Ohm R."/>
            <person name="Olson A."/>
            <person name="Spatafora J."/>
            <person name="Veneault-Fourrey C."/>
            <person name="Henrissat B."/>
            <person name="Grigoriev I."/>
            <person name="Martin F."/>
            <person name="Perotto S."/>
        </authorList>
    </citation>
    <scope>NUCLEOTIDE SEQUENCE [LARGE SCALE GENOMIC DNA]</scope>
    <source>
        <strain evidence="3 4">F</strain>
    </source>
</reference>
<dbReference type="PANTHER" id="PTHR47332">
    <property type="entry name" value="SET DOMAIN-CONTAINING PROTEIN 5"/>
    <property type="match status" value="1"/>
</dbReference>
<keyword evidence="1" id="KW-0175">Coiled coil</keyword>
<evidence type="ECO:0000313" key="4">
    <source>
        <dbReference type="Proteomes" id="UP000235786"/>
    </source>
</evidence>
<dbReference type="EMBL" id="KZ613941">
    <property type="protein sequence ID" value="PMD44132.1"/>
    <property type="molecule type" value="Genomic_DNA"/>
</dbReference>
<dbReference type="OrthoDB" id="265717at2759"/>
<dbReference type="CDD" id="cd20071">
    <property type="entry name" value="SET_SMYD"/>
    <property type="match status" value="1"/>
</dbReference>
<dbReference type="SMART" id="SM00317">
    <property type="entry name" value="SET"/>
    <property type="match status" value="1"/>
</dbReference>
<dbReference type="STRING" id="1149755.A0A2J6S042"/>
<proteinExistence type="predicted"/>
<dbReference type="Gene3D" id="1.25.40.10">
    <property type="entry name" value="Tetratricopeptide repeat domain"/>
    <property type="match status" value="1"/>
</dbReference>
<name>A0A2J6S042_HYAVF</name>
<accession>A0A2J6S042</accession>
<dbReference type="SUPFAM" id="SSF82199">
    <property type="entry name" value="SET domain"/>
    <property type="match status" value="1"/>
</dbReference>
<evidence type="ECO:0000259" key="2">
    <source>
        <dbReference type="PROSITE" id="PS50280"/>
    </source>
</evidence>
<sequence>MYEIKTAGLKGLGVFAKAFIPRGTRIFSESPLLAIRAGQNAGDIYSGSRLLSVEDKNRFLRLSSHVTKELSILRWSQAAWYTLKHTLISIFGRKGEGEVAWPNPKEHVMVLSIFRNNAFNLGKSSEYQQAVFPRISRINHSCVPNAQGNFHDVLGKFNIHATRDIERGEELTLNYLQELGAGREKRQERLLGGYGFACECPACDLKLETARDGERRRVKMHEELATYVEGMASGAVQNSEAELEAVRRFIRLLEGEKIAGRELSTLYLEAAKLNQSYAKYEEALRCAERGLAIDEDCLGTDHPLYQDSLKAVNSLKKHQ</sequence>